<dbReference type="EMBL" id="JBBNAG010000010">
    <property type="protein sequence ID" value="KAK9100741.1"/>
    <property type="molecule type" value="Genomic_DNA"/>
</dbReference>
<feature type="compositionally biased region" description="Basic and acidic residues" evidence="1">
    <location>
        <begin position="161"/>
        <end position="174"/>
    </location>
</feature>
<feature type="region of interest" description="Disordered" evidence="1">
    <location>
        <begin position="1"/>
        <end position="34"/>
    </location>
</feature>
<dbReference type="Proteomes" id="UP001419268">
    <property type="component" value="Unassembled WGS sequence"/>
</dbReference>
<feature type="compositionally biased region" description="Polar residues" evidence="1">
    <location>
        <begin position="25"/>
        <end position="34"/>
    </location>
</feature>
<evidence type="ECO:0000313" key="3">
    <source>
        <dbReference type="Proteomes" id="UP001419268"/>
    </source>
</evidence>
<name>A0AAP0HY08_9MAGN</name>
<organism evidence="2 3">
    <name type="scientific">Stephania cephalantha</name>
    <dbReference type="NCBI Taxonomy" id="152367"/>
    <lineage>
        <taxon>Eukaryota</taxon>
        <taxon>Viridiplantae</taxon>
        <taxon>Streptophyta</taxon>
        <taxon>Embryophyta</taxon>
        <taxon>Tracheophyta</taxon>
        <taxon>Spermatophyta</taxon>
        <taxon>Magnoliopsida</taxon>
        <taxon>Ranunculales</taxon>
        <taxon>Menispermaceae</taxon>
        <taxon>Menispermoideae</taxon>
        <taxon>Cissampelideae</taxon>
        <taxon>Stephania</taxon>
    </lineage>
</organism>
<gene>
    <name evidence="2" type="ORF">Scep_024171</name>
</gene>
<dbReference type="AlphaFoldDB" id="A0AAP0HY08"/>
<feature type="compositionally biased region" description="Polar residues" evidence="1">
    <location>
        <begin position="144"/>
        <end position="160"/>
    </location>
</feature>
<keyword evidence="3" id="KW-1185">Reference proteome</keyword>
<reference evidence="2 3" key="1">
    <citation type="submission" date="2024-01" db="EMBL/GenBank/DDBJ databases">
        <title>Genome assemblies of Stephania.</title>
        <authorList>
            <person name="Yang L."/>
        </authorList>
    </citation>
    <scope>NUCLEOTIDE SEQUENCE [LARGE SCALE GENOMIC DNA]</scope>
    <source>
        <strain evidence="2">JXDWG</strain>
        <tissue evidence="2">Leaf</tissue>
    </source>
</reference>
<protein>
    <submittedName>
        <fullName evidence="2">Uncharacterized protein</fullName>
    </submittedName>
</protein>
<feature type="region of interest" description="Disordered" evidence="1">
    <location>
        <begin position="144"/>
        <end position="174"/>
    </location>
</feature>
<sequence>MEEKLAAPAMSSPVAARLWEGQRGGSSDSGTSALNRQELPCSAREGMGLARPIPKRSPRGETQCAVEFVAKNTQNGVFTCIDRTSDYFASSYVLRSRYNKRQQHSSLISSGFVALWSPRTSDEFARFSPPPLCLPPVHSPHNITSSAVLSANQTTPCQRTTTDEPIRRGHVDKA</sequence>
<comment type="caution">
    <text evidence="2">The sequence shown here is derived from an EMBL/GenBank/DDBJ whole genome shotgun (WGS) entry which is preliminary data.</text>
</comment>
<proteinExistence type="predicted"/>
<evidence type="ECO:0000256" key="1">
    <source>
        <dbReference type="SAM" id="MobiDB-lite"/>
    </source>
</evidence>
<accession>A0AAP0HY08</accession>
<evidence type="ECO:0000313" key="2">
    <source>
        <dbReference type="EMBL" id="KAK9100741.1"/>
    </source>
</evidence>